<dbReference type="AlphaFoldDB" id="A0A0E9P572"/>
<reference evidence="1" key="1">
    <citation type="submission" date="2014-11" db="EMBL/GenBank/DDBJ databases">
        <authorList>
            <person name="Amaro Gonzalez C."/>
        </authorList>
    </citation>
    <scope>NUCLEOTIDE SEQUENCE</scope>
</reference>
<accession>A0A0E9P572</accession>
<protein>
    <submittedName>
        <fullName evidence="1">Uncharacterized protein</fullName>
    </submittedName>
</protein>
<dbReference type="EMBL" id="GBXM01109021">
    <property type="protein sequence ID" value="JAG99555.1"/>
    <property type="molecule type" value="Transcribed_RNA"/>
</dbReference>
<sequence>MNSKKYGQLKPRLNAKIPESVLGYWPIRVHKVKSGFSMPPSLCYFFVLFKYFFSRFHLGMSDNT</sequence>
<organism evidence="1">
    <name type="scientific">Anguilla anguilla</name>
    <name type="common">European freshwater eel</name>
    <name type="synonym">Muraena anguilla</name>
    <dbReference type="NCBI Taxonomy" id="7936"/>
    <lineage>
        <taxon>Eukaryota</taxon>
        <taxon>Metazoa</taxon>
        <taxon>Chordata</taxon>
        <taxon>Craniata</taxon>
        <taxon>Vertebrata</taxon>
        <taxon>Euteleostomi</taxon>
        <taxon>Actinopterygii</taxon>
        <taxon>Neopterygii</taxon>
        <taxon>Teleostei</taxon>
        <taxon>Anguilliformes</taxon>
        <taxon>Anguillidae</taxon>
        <taxon>Anguilla</taxon>
    </lineage>
</organism>
<name>A0A0E9P572_ANGAN</name>
<reference evidence="1" key="2">
    <citation type="journal article" date="2015" name="Fish Shellfish Immunol.">
        <title>Early steps in the European eel (Anguilla anguilla)-Vibrio vulnificus interaction in the gills: Role of the RtxA13 toxin.</title>
        <authorList>
            <person name="Callol A."/>
            <person name="Pajuelo D."/>
            <person name="Ebbesson L."/>
            <person name="Teles M."/>
            <person name="MacKenzie S."/>
            <person name="Amaro C."/>
        </authorList>
    </citation>
    <scope>NUCLEOTIDE SEQUENCE</scope>
</reference>
<proteinExistence type="predicted"/>
<evidence type="ECO:0000313" key="1">
    <source>
        <dbReference type="EMBL" id="JAG99555.1"/>
    </source>
</evidence>